<evidence type="ECO:0000256" key="3">
    <source>
        <dbReference type="ARBA" id="ARBA00024356"/>
    </source>
</evidence>
<dbReference type="RefSeq" id="WP_308868016.1">
    <property type="nucleotide sequence ID" value="NZ_JAVFWO010000003.1"/>
</dbReference>
<dbReference type="Gene3D" id="2.115.10.20">
    <property type="entry name" value="Glycosyl hydrolase domain, family 43"/>
    <property type="match status" value="1"/>
</dbReference>
<evidence type="ECO:0000313" key="5">
    <source>
        <dbReference type="Proteomes" id="UP001235133"/>
    </source>
</evidence>
<comment type="similarity">
    <text evidence="3">Belongs to the glycosyl hydrolase 130 family.</text>
</comment>
<accession>A0ABU0Z1L4</accession>
<dbReference type="SUPFAM" id="SSF75005">
    <property type="entry name" value="Arabinanase/levansucrase/invertase"/>
    <property type="match status" value="1"/>
</dbReference>
<dbReference type="PANTHER" id="PTHR34106">
    <property type="entry name" value="GLYCOSIDASE"/>
    <property type="match status" value="1"/>
</dbReference>
<proteinExistence type="inferred from homology"/>
<dbReference type="InterPro" id="IPR023296">
    <property type="entry name" value="Glyco_hydro_beta-prop_sf"/>
</dbReference>
<evidence type="ECO:0000256" key="2">
    <source>
        <dbReference type="ARBA" id="ARBA00022679"/>
    </source>
</evidence>
<gene>
    <name evidence="4" type="ORF">Q9R08_10830</name>
</gene>
<protein>
    <submittedName>
        <fullName evidence="4">Glycosylase</fullName>
    </submittedName>
</protein>
<evidence type="ECO:0000313" key="4">
    <source>
        <dbReference type="EMBL" id="MDQ7878470.1"/>
    </source>
</evidence>
<keyword evidence="5" id="KW-1185">Reference proteome</keyword>
<dbReference type="InterPro" id="IPR007184">
    <property type="entry name" value="Mannoside_phosphorylase"/>
</dbReference>
<comment type="caution">
    <text evidence="4">The sequence shown here is derived from an EMBL/GenBank/DDBJ whole genome shotgun (WGS) entry which is preliminary data.</text>
</comment>
<keyword evidence="1" id="KW-0328">Glycosyltransferase</keyword>
<dbReference type="Pfam" id="PF04041">
    <property type="entry name" value="Glyco_hydro_130"/>
    <property type="match status" value="1"/>
</dbReference>
<organism evidence="4 5">
    <name type="scientific">Microbacterium psychrotolerans</name>
    <dbReference type="NCBI Taxonomy" id="3068321"/>
    <lineage>
        <taxon>Bacteria</taxon>
        <taxon>Bacillati</taxon>
        <taxon>Actinomycetota</taxon>
        <taxon>Actinomycetes</taxon>
        <taxon>Micrococcales</taxon>
        <taxon>Microbacteriaceae</taxon>
        <taxon>Microbacterium</taxon>
    </lineage>
</organism>
<keyword evidence="2" id="KW-0808">Transferase</keyword>
<sequence>MILEPHPAALHHEPSRVVDRLFLPGEETRTAHSRMLPIIERVRAVPREEVSALAEAIVADFATRQPEAASILLSNAHALVARVDAEHDLTDAQLLVVGSAFTAQYAVEGAALCNPSAVEHPSQAGLGDGELRVAVSLRCIGEGHTSSIGFAEAVIGADDTWVFGERATPPTRADVAIGTWSRADFARTLDVADRLDDLAGAVLAALPDRFTGNELEAAIEALPTKLAMRPTSRRPMHALRDVAASRYRLGFDADVELSARTIMPVLPEEDRGVEDARFVRFIGGDGGVEYRGTYTAYDGRTVGPRLLTSPDLVSFESQRLGGSGARGKGMALFPRLVDGRHLAIARGDGENIGLSSSDDGVLWDDLGVIHAPTEVWELIQLGNCGSPIETSRGWLLLTHGVGPLRTYSLGALLLDLDDPSRILARTREPLLTPEGDMVDGYVPRVVYSCGGIVHRERLWVPTGIGDSRIRMYSAPLDRVWDAMS</sequence>
<evidence type="ECO:0000256" key="1">
    <source>
        <dbReference type="ARBA" id="ARBA00022676"/>
    </source>
</evidence>
<reference evidence="4 5" key="1">
    <citation type="submission" date="2023-08" db="EMBL/GenBank/DDBJ databases">
        <title>Microbacterium psychrotolerans sp. nov., a psychrotolerant bacterium isolated from soil in Heilongjiang Province, China.</title>
        <authorList>
            <person name="An P."/>
            <person name="Zhao D."/>
            <person name="Xiang H."/>
        </authorList>
    </citation>
    <scope>NUCLEOTIDE SEQUENCE [LARGE SCALE GENOMIC DNA]</scope>
    <source>
        <strain evidence="4 5">QXD-8</strain>
    </source>
</reference>
<dbReference type="PANTHER" id="PTHR34106:SF4">
    <property type="entry name" value="BLL5143 PROTEIN"/>
    <property type="match status" value="1"/>
</dbReference>
<dbReference type="EMBL" id="JAVFWO010000003">
    <property type="protein sequence ID" value="MDQ7878470.1"/>
    <property type="molecule type" value="Genomic_DNA"/>
</dbReference>
<dbReference type="Proteomes" id="UP001235133">
    <property type="component" value="Unassembled WGS sequence"/>
</dbReference>
<name>A0ABU0Z1L4_9MICO</name>